<reference evidence="2 3" key="1">
    <citation type="submission" date="2018-10" db="EMBL/GenBank/DDBJ databases">
        <title>Sequencing the genomes of 1000 actinobacteria strains.</title>
        <authorList>
            <person name="Klenk H.-P."/>
        </authorList>
    </citation>
    <scope>NUCLEOTIDE SEQUENCE [LARGE SCALE GENOMIC DNA]</scope>
    <source>
        <strain evidence="2 3">DSM 17894</strain>
    </source>
</reference>
<organism evidence="2 3">
    <name type="scientific">Frondihabitans australicus</name>
    <dbReference type="NCBI Taxonomy" id="386892"/>
    <lineage>
        <taxon>Bacteria</taxon>
        <taxon>Bacillati</taxon>
        <taxon>Actinomycetota</taxon>
        <taxon>Actinomycetes</taxon>
        <taxon>Micrococcales</taxon>
        <taxon>Microbacteriaceae</taxon>
        <taxon>Frondihabitans</taxon>
    </lineage>
</organism>
<dbReference type="EMBL" id="RBKS01000001">
    <property type="protein sequence ID" value="RKR74852.1"/>
    <property type="molecule type" value="Genomic_DNA"/>
</dbReference>
<evidence type="ECO:0000313" key="3">
    <source>
        <dbReference type="Proteomes" id="UP000280008"/>
    </source>
</evidence>
<proteinExistence type="predicted"/>
<keyword evidence="3" id="KW-1185">Reference proteome</keyword>
<feature type="compositionally biased region" description="Acidic residues" evidence="1">
    <location>
        <begin position="32"/>
        <end position="44"/>
    </location>
</feature>
<comment type="caution">
    <text evidence="2">The sequence shown here is derived from an EMBL/GenBank/DDBJ whole genome shotgun (WGS) entry which is preliminary data.</text>
</comment>
<sequence>MSDTNDNTPDEQEPATGFDQTNGLAGDLVGQPDDDAGTDDDAESDIGSIYTGKTPAGDD</sequence>
<accession>A0A495IFR1</accession>
<gene>
    <name evidence="2" type="ORF">C8E83_1984</name>
</gene>
<protein>
    <submittedName>
        <fullName evidence="2">Uncharacterized protein</fullName>
    </submittedName>
</protein>
<dbReference type="RefSeq" id="WP_121369714.1">
    <property type="nucleotide sequence ID" value="NZ_RBKS01000001.1"/>
</dbReference>
<evidence type="ECO:0000313" key="2">
    <source>
        <dbReference type="EMBL" id="RKR74852.1"/>
    </source>
</evidence>
<feature type="region of interest" description="Disordered" evidence="1">
    <location>
        <begin position="1"/>
        <end position="59"/>
    </location>
</feature>
<evidence type="ECO:0000256" key="1">
    <source>
        <dbReference type="SAM" id="MobiDB-lite"/>
    </source>
</evidence>
<dbReference type="Proteomes" id="UP000280008">
    <property type="component" value="Unassembled WGS sequence"/>
</dbReference>
<dbReference type="AlphaFoldDB" id="A0A495IFR1"/>
<name>A0A495IFR1_9MICO</name>